<evidence type="ECO:0000256" key="1">
    <source>
        <dbReference type="ARBA" id="ARBA00004613"/>
    </source>
</evidence>
<evidence type="ECO:0000256" key="5">
    <source>
        <dbReference type="ARBA" id="ARBA00023157"/>
    </source>
</evidence>
<dbReference type="Pfam" id="PF00214">
    <property type="entry name" value="Calc_CGRP_IAPP"/>
    <property type="match status" value="1"/>
</dbReference>
<dbReference type="InterPro" id="IPR051665">
    <property type="entry name" value="Adrenomedullin-reg_peptide"/>
</dbReference>
<evidence type="ECO:0000313" key="8">
    <source>
        <dbReference type="Proteomes" id="UP001166093"/>
    </source>
</evidence>
<name>A0ABS2XTK6_POLSP</name>
<evidence type="ECO:0000256" key="2">
    <source>
        <dbReference type="ARBA" id="ARBA00010575"/>
    </source>
</evidence>
<gene>
    <name evidence="7" type="primary">Adm2</name>
    <name evidence="7" type="ORF">GTO93_0021975</name>
</gene>
<keyword evidence="8" id="KW-1185">Reference proteome</keyword>
<keyword evidence="3" id="KW-0964">Secreted</keyword>
<evidence type="ECO:0000256" key="3">
    <source>
        <dbReference type="ARBA" id="ARBA00022525"/>
    </source>
</evidence>
<reference evidence="7" key="1">
    <citation type="journal article" date="2021" name="Cell">
        <title>Tracing the genetic footprints of vertebrate landing in non-teleost ray-finned fishes.</title>
        <authorList>
            <person name="Bi X."/>
            <person name="Wang K."/>
            <person name="Yang L."/>
            <person name="Pan H."/>
            <person name="Jiang H."/>
            <person name="Wei Q."/>
            <person name="Fang M."/>
            <person name="Yu H."/>
            <person name="Zhu C."/>
            <person name="Cai Y."/>
            <person name="He Y."/>
            <person name="Gan X."/>
            <person name="Zeng H."/>
            <person name="Yu D."/>
            <person name="Zhu Y."/>
            <person name="Jiang H."/>
            <person name="Qiu Q."/>
            <person name="Yang H."/>
            <person name="Zhang Y.E."/>
            <person name="Wang W."/>
            <person name="Zhu M."/>
            <person name="He S."/>
            <person name="Zhang G."/>
        </authorList>
    </citation>
    <scope>NUCLEOTIDE SEQUENCE</scope>
    <source>
        <strain evidence="7">Pddl_001</strain>
    </source>
</reference>
<dbReference type="EMBL" id="JAAWVQ010069003">
    <property type="protein sequence ID" value="MBN3277326.1"/>
    <property type="molecule type" value="Genomic_DNA"/>
</dbReference>
<feature type="compositionally biased region" description="Basic and acidic residues" evidence="6">
    <location>
        <begin position="132"/>
        <end position="143"/>
    </location>
</feature>
<protein>
    <submittedName>
        <fullName evidence="7">ADM2 protein</fullName>
    </submittedName>
</protein>
<feature type="region of interest" description="Disordered" evidence="6">
    <location>
        <begin position="119"/>
        <end position="143"/>
    </location>
</feature>
<proteinExistence type="inferred from homology"/>
<comment type="caution">
    <text evidence="7">The sequence shown here is derived from an EMBL/GenBank/DDBJ whole genome shotgun (WGS) entry which is preliminary data.</text>
</comment>
<feature type="non-terminal residue" evidence="7">
    <location>
        <position position="1"/>
    </location>
</feature>
<keyword evidence="5" id="KW-1015">Disulfide bond</keyword>
<evidence type="ECO:0000256" key="4">
    <source>
        <dbReference type="ARBA" id="ARBA00022729"/>
    </source>
</evidence>
<evidence type="ECO:0000256" key="6">
    <source>
        <dbReference type="SAM" id="MobiDB-lite"/>
    </source>
</evidence>
<accession>A0ABS2XTK6</accession>
<comment type="subcellular location">
    <subcellularLocation>
        <location evidence="1">Secreted</location>
    </subcellularLocation>
</comment>
<dbReference type="PANTHER" id="PTHR23414:SF2">
    <property type="entry name" value="PROTEIN ADM2"/>
    <property type="match status" value="1"/>
</dbReference>
<evidence type="ECO:0000313" key="7">
    <source>
        <dbReference type="EMBL" id="MBN3277326.1"/>
    </source>
</evidence>
<dbReference type="InterPro" id="IPR021116">
    <property type="entry name" value="Calcitonin/adrenomedullin"/>
</dbReference>
<feature type="non-terminal residue" evidence="7">
    <location>
        <position position="249"/>
    </location>
</feature>
<keyword evidence="4" id="KW-0732">Signal</keyword>
<comment type="similarity">
    <text evidence="2">Belongs to the adrenomedullin family.</text>
</comment>
<dbReference type="Proteomes" id="UP001166093">
    <property type="component" value="Unassembled WGS sequence"/>
</dbReference>
<dbReference type="PANTHER" id="PTHR23414">
    <property type="entry name" value="ADRENOMEDULLIN, ADM"/>
    <property type="match status" value="1"/>
</dbReference>
<organism evidence="7 8">
    <name type="scientific">Polyodon spathula</name>
    <name type="common">North American paddlefish</name>
    <name type="synonym">Squalus spathula</name>
    <dbReference type="NCBI Taxonomy" id="7913"/>
    <lineage>
        <taxon>Eukaryota</taxon>
        <taxon>Metazoa</taxon>
        <taxon>Chordata</taxon>
        <taxon>Craniata</taxon>
        <taxon>Vertebrata</taxon>
        <taxon>Euteleostomi</taxon>
        <taxon>Actinopterygii</taxon>
        <taxon>Chondrostei</taxon>
        <taxon>Acipenseriformes</taxon>
        <taxon>Polyodontidae</taxon>
        <taxon>Polyodon</taxon>
    </lineage>
</organism>
<sequence>MSEPFLCQTCDLIQPRQCRGKVLLNYTLTQKINNNAKRLVCSSFSASYAPELTGASLSLEKRSPGSVHFPRGLFAPLGVRRTCPEMRSLFPIMLCCISLLSLQQQPLALPVRNSNRLHGLEENASTSPGTARQKDSSETGFDPKTEHWKQLLISKLQKDHIFKILSKGFKHHNETPNPTAVAEGKQKVARGRRHAQGGLRAHQPQLMRVGCVLGTCQVQNLSHRLWQLNGQSGREVSSPVNPNSPHSYG</sequence>